<accession>A0A9P5SP23</accession>
<dbReference type="GO" id="GO:0000724">
    <property type="term" value="P:double-strand break repair via homologous recombination"/>
    <property type="evidence" value="ECO:0007669"/>
    <property type="project" value="TreeGrafter"/>
</dbReference>
<dbReference type="FunFam" id="3.40.50.300:FF:001301">
    <property type="entry name" value="Structural maintenance of chromosomes 5"/>
    <property type="match status" value="1"/>
</dbReference>
<dbReference type="GO" id="GO:0016887">
    <property type="term" value="F:ATP hydrolysis activity"/>
    <property type="evidence" value="ECO:0007669"/>
    <property type="project" value="InterPro"/>
</dbReference>
<dbReference type="PANTHER" id="PTHR45916:SF1">
    <property type="entry name" value="STRUCTURAL MAINTENANCE OF CHROMOSOMES PROTEIN 5"/>
    <property type="match status" value="1"/>
</dbReference>
<gene>
    <name evidence="12" type="primary">SMC5</name>
    <name evidence="12" type="ORF">BG006_001460</name>
</gene>
<keyword evidence="6" id="KW-0547">Nucleotide-binding</keyword>
<comment type="caution">
    <text evidence="12">The sequence shown here is derived from an EMBL/GenBank/DDBJ whole genome shotgun (WGS) entry which is preliminary data.</text>
</comment>
<evidence type="ECO:0000256" key="5">
    <source>
        <dbReference type="ARBA" id="ARBA00022454"/>
    </source>
</evidence>
<evidence type="ECO:0000256" key="4">
    <source>
        <dbReference type="ARBA" id="ARBA00018687"/>
    </source>
</evidence>
<evidence type="ECO:0000256" key="9">
    <source>
        <dbReference type="ARBA" id="ARBA00023242"/>
    </source>
</evidence>
<protein>
    <recommendedName>
        <fullName evidence="4">Structural maintenance of chromosomes protein 5</fullName>
    </recommendedName>
</protein>
<keyword evidence="13" id="KW-1185">Reference proteome</keyword>
<feature type="compositionally biased region" description="Basic and acidic residues" evidence="10">
    <location>
        <begin position="780"/>
        <end position="792"/>
    </location>
</feature>
<feature type="region of interest" description="Disordered" evidence="10">
    <location>
        <begin position="1"/>
        <end position="42"/>
    </location>
</feature>
<dbReference type="InterPro" id="IPR038729">
    <property type="entry name" value="Rad50/SbcC_AAA"/>
</dbReference>
<dbReference type="Proteomes" id="UP000696485">
    <property type="component" value="Unassembled WGS sequence"/>
</dbReference>
<dbReference type="GO" id="GO:0005524">
    <property type="term" value="F:ATP binding"/>
    <property type="evidence" value="ECO:0007669"/>
    <property type="project" value="UniProtKB-KW"/>
</dbReference>
<dbReference type="Gene3D" id="3.40.50.300">
    <property type="entry name" value="P-loop containing nucleotide triphosphate hydrolases"/>
    <property type="match status" value="2"/>
</dbReference>
<evidence type="ECO:0000313" key="12">
    <source>
        <dbReference type="EMBL" id="KAF9334807.1"/>
    </source>
</evidence>
<dbReference type="GO" id="GO:0030915">
    <property type="term" value="C:Smc5-Smc6 complex"/>
    <property type="evidence" value="ECO:0007669"/>
    <property type="project" value="TreeGrafter"/>
</dbReference>
<sequence>MEFVRAKQERHQKRQRDEDEDEAESSREMAVPRNRLSNNSASGVAAMDKTEYQHGAIMKVSMKSFVTYESCSFTPGPNLNMIIGPNGTGKSTIVCALALGLGWNTNLLGRAKEISEFVKHGADKGWIEIVLCNKNGPNVVIKRHINKKNNISIWKINGESKTQKEVLKKVQSFNIQVDNLCQFLPQDRVSEFAQMTPQELLRETQRAVGGDELLKNHDKMVELWNEHKTISESLKGDLDAIETNEKRNAVIEKDVLRFQQREAVLKKYGVAKDDYNAVKESRRECFGMVQQIQSEVEPLKKKRRAKLEQQYQKALHSMKSKGALIEAAEGDGEDLRKELDRMHAKLQQRKSMITNLKRKIAAQVELVENAPSEDSITRDKDALQVQVNELAQVARDIKDKIDSIQLAQEDIVRDSKKAGANLSDKRRRLVALDDIRNRRLEQLREIESDVYDAVVWLRQNRAMFQKHVFEPVCLEINIKNMKYVDAIENVLNSQLKTFVCQTREDYNILTREVLDKLKLRVNIIAPRPTELDLGSYRPPASKEDLHKLGFECFVLDAVDGPAPLLAALCSKASIHAVPVSESHNLDLRAVRESRLFRKFSTLQDAYTVSYSKYSGEPIQTSTSLRRARLLTASVDQQERDRLIREVDNLQSVQQESEDKVRRLTAEENDYRRQYQESLEQKDSVSNQRKDLMQQLKKIEKQRIELDQLRSDLAKKEREPSSEEQEGRIRDQLQTQATKRCKLALEYVELAKESSRHFSMLTVATLIRLQVHAELQTAEAQSHEKERQLKEMEAQNSEVNKQYEEVKIRAKEMLDKAKEEFNTLDPEDVPEFHEVGKGLSLEDLEDMVAREKAKSEMHFSTNKSVIEKYEQRQFEIKSTRAKVESKEKRLAKLMSDLEAIRGPWYESVTALIEKISKGFSESFGKIGCAGEVRLGEHEDYDKWCIEIMVKFRDAEKLQKLTGQRQSGGERSVSTIMYLMALQSLSTVSFRVVDEINQGMDPRNERLVHTQLVEKACARGTAQYFLITPKLLPNLDYHERMKVLCIYNGEWLDDGVVKWSKYLNNQKRAKIEGRA</sequence>
<evidence type="ECO:0000256" key="10">
    <source>
        <dbReference type="SAM" id="MobiDB-lite"/>
    </source>
</evidence>
<comment type="subcellular location">
    <subcellularLocation>
        <location evidence="2">Chromosome</location>
    </subcellularLocation>
    <subcellularLocation>
        <location evidence="1">Nucleus</location>
    </subcellularLocation>
</comment>
<evidence type="ECO:0000256" key="8">
    <source>
        <dbReference type="ARBA" id="ARBA00023054"/>
    </source>
</evidence>
<feature type="region of interest" description="Disordered" evidence="10">
    <location>
        <begin position="709"/>
        <end position="730"/>
    </location>
</feature>
<dbReference type="GO" id="GO:0005634">
    <property type="term" value="C:nucleus"/>
    <property type="evidence" value="ECO:0007669"/>
    <property type="project" value="UniProtKB-SubCell"/>
</dbReference>
<dbReference type="EMBL" id="JAAAUY010000129">
    <property type="protein sequence ID" value="KAF9334807.1"/>
    <property type="molecule type" value="Genomic_DNA"/>
</dbReference>
<keyword evidence="9" id="KW-0539">Nucleus</keyword>
<keyword evidence="8" id="KW-0175">Coiled coil</keyword>
<evidence type="ECO:0000256" key="7">
    <source>
        <dbReference type="ARBA" id="ARBA00022840"/>
    </source>
</evidence>
<feature type="domain" description="Rad50/SbcC-type AAA" evidence="11">
    <location>
        <begin position="59"/>
        <end position="245"/>
    </location>
</feature>
<reference evidence="12" key="1">
    <citation type="journal article" date="2020" name="Fungal Divers.">
        <title>Resolving the Mortierellaceae phylogeny through synthesis of multi-gene phylogenetics and phylogenomics.</title>
        <authorList>
            <person name="Vandepol N."/>
            <person name="Liber J."/>
            <person name="Desiro A."/>
            <person name="Na H."/>
            <person name="Kennedy M."/>
            <person name="Barry K."/>
            <person name="Grigoriev I.V."/>
            <person name="Miller A.N."/>
            <person name="O'Donnell K."/>
            <person name="Stajich J.E."/>
            <person name="Bonito G."/>
        </authorList>
    </citation>
    <scope>NUCLEOTIDE SEQUENCE</scope>
    <source>
        <strain evidence="12">NVP1</strain>
    </source>
</reference>
<evidence type="ECO:0000256" key="6">
    <source>
        <dbReference type="ARBA" id="ARBA00022741"/>
    </source>
</evidence>
<dbReference type="AlphaFoldDB" id="A0A9P5SP23"/>
<dbReference type="SUPFAM" id="SSF52540">
    <property type="entry name" value="P-loop containing nucleoside triphosphate hydrolases"/>
    <property type="match status" value="2"/>
</dbReference>
<evidence type="ECO:0000256" key="1">
    <source>
        <dbReference type="ARBA" id="ARBA00004123"/>
    </source>
</evidence>
<feature type="region of interest" description="Disordered" evidence="10">
    <location>
        <begin position="777"/>
        <end position="796"/>
    </location>
</feature>
<dbReference type="Pfam" id="PF13476">
    <property type="entry name" value="AAA_23"/>
    <property type="match status" value="1"/>
</dbReference>
<evidence type="ECO:0000256" key="3">
    <source>
        <dbReference type="ARBA" id="ARBA00010171"/>
    </source>
</evidence>
<dbReference type="InterPro" id="IPR027417">
    <property type="entry name" value="P-loop_NTPase"/>
</dbReference>
<evidence type="ECO:0000313" key="13">
    <source>
        <dbReference type="Proteomes" id="UP000696485"/>
    </source>
</evidence>
<evidence type="ECO:0000256" key="2">
    <source>
        <dbReference type="ARBA" id="ARBA00004286"/>
    </source>
</evidence>
<name>A0A9P5SP23_9FUNG</name>
<organism evidence="12 13">
    <name type="scientific">Podila minutissima</name>
    <dbReference type="NCBI Taxonomy" id="64525"/>
    <lineage>
        <taxon>Eukaryota</taxon>
        <taxon>Fungi</taxon>
        <taxon>Fungi incertae sedis</taxon>
        <taxon>Mucoromycota</taxon>
        <taxon>Mortierellomycotina</taxon>
        <taxon>Mortierellomycetes</taxon>
        <taxon>Mortierellales</taxon>
        <taxon>Mortierellaceae</taxon>
        <taxon>Podila</taxon>
    </lineage>
</organism>
<comment type="similarity">
    <text evidence="3">Belongs to the SMC family. SMC5 subfamily.</text>
</comment>
<keyword evidence="7" id="KW-0067">ATP-binding</keyword>
<keyword evidence="5" id="KW-0158">Chromosome</keyword>
<proteinExistence type="inferred from homology"/>
<dbReference type="GO" id="GO:0003697">
    <property type="term" value="F:single-stranded DNA binding"/>
    <property type="evidence" value="ECO:0007669"/>
    <property type="project" value="TreeGrafter"/>
</dbReference>
<evidence type="ECO:0000259" key="11">
    <source>
        <dbReference type="Pfam" id="PF13476"/>
    </source>
</evidence>
<dbReference type="PANTHER" id="PTHR45916">
    <property type="entry name" value="STRUCTURAL MAINTENANCE OF CHROMOSOMES PROTEIN 5"/>
    <property type="match status" value="1"/>
</dbReference>